<evidence type="ECO:0000313" key="6">
    <source>
        <dbReference type="WBParaSite" id="SSTP_0000585000.1"/>
    </source>
</evidence>
<dbReference type="GO" id="GO:0003677">
    <property type="term" value="F:DNA binding"/>
    <property type="evidence" value="ECO:0007669"/>
    <property type="project" value="UniProtKB-UniRule"/>
</dbReference>
<evidence type="ECO:0000256" key="1">
    <source>
        <dbReference type="ARBA" id="ARBA00004123"/>
    </source>
</evidence>
<evidence type="ECO:0000313" key="7">
    <source>
        <dbReference type="WBParaSite" id="TCONS_00004767.p1"/>
    </source>
</evidence>
<keyword evidence="5" id="KW-1185">Reference proteome</keyword>
<dbReference type="SMART" id="SM00389">
    <property type="entry name" value="HOX"/>
    <property type="match status" value="1"/>
</dbReference>
<dbReference type="CDD" id="cd00086">
    <property type="entry name" value="homeodomain"/>
    <property type="match status" value="1"/>
</dbReference>
<keyword evidence="2 3" id="KW-0539">Nucleus</keyword>
<comment type="subcellular location">
    <subcellularLocation>
        <location evidence="1 2 3">Nucleus</location>
    </subcellularLocation>
</comment>
<dbReference type="InterPro" id="IPR009057">
    <property type="entry name" value="Homeodomain-like_sf"/>
</dbReference>
<evidence type="ECO:0000259" key="4">
    <source>
        <dbReference type="PROSITE" id="PS50071"/>
    </source>
</evidence>
<evidence type="ECO:0000256" key="2">
    <source>
        <dbReference type="PROSITE-ProRule" id="PRU00108"/>
    </source>
</evidence>
<dbReference type="SUPFAM" id="SSF46689">
    <property type="entry name" value="Homeodomain-like"/>
    <property type="match status" value="1"/>
</dbReference>
<evidence type="ECO:0000256" key="3">
    <source>
        <dbReference type="RuleBase" id="RU000682"/>
    </source>
</evidence>
<feature type="DNA-binding region" description="Homeobox" evidence="2">
    <location>
        <begin position="62"/>
        <end position="104"/>
    </location>
</feature>
<proteinExistence type="predicted"/>
<dbReference type="Gene3D" id="1.10.10.60">
    <property type="entry name" value="Homeodomain-like"/>
    <property type="match status" value="1"/>
</dbReference>
<dbReference type="InterPro" id="IPR001356">
    <property type="entry name" value="HD"/>
</dbReference>
<sequence>MNIFTHNTLDNIHELSEVITSPFDVLKKKKIETMSNEKEKTAILYSPSCESLSNTDHILFEEFFNKNKCPNLKEKHELVSHLKSSPPKIQTWFQNKRTRIKRRSETKNNDTISSLKKSRISQTVENVIAREMSRTSNPISEVQINGNEYPVKETINNLLSLLNNSEKENKCHKDVIKNKNPAFIYGLWCGLNLFFGNASSEIIDKFINEDK</sequence>
<evidence type="ECO:0000313" key="5">
    <source>
        <dbReference type="Proteomes" id="UP000035681"/>
    </source>
</evidence>
<dbReference type="GO" id="GO:0005634">
    <property type="term" value="C:nucleus"/>
    <property type="evidence" value="ECO:0007669"/>
    <property type="project" value="UniProtKB-SubCell"/>
</dbReference>
<dbReference type="WBParaSite" id="SSTP_0000585000.1">
    <property type="protein sequence ID" value="SSTP_0000585000.1"/>
    <property type="gene ID" value="SSTP_0000585000"/>
</dbReference>
<dbReference type="Pfam" id="PF00046">
    <property type="entry name" value="Homeodomain"/>
    <property type="match status" value="1"/>
</dbReference>
<dbReference type="Proteomes" id="UP000035681">
    <property type="component" value="Unplaced"/>
</dbReference>
<reference evidence="6" key="1">
    <citation type="submission" date="2015-08" db="UniProtKB">
        <authorList>
            <consortium name="WormBaseParasite"/>
        </authorList>
    </citation>
    <scope>IDENTIFICATION</scope>
</reference>
<dbReference type="AlphaFoldDB" id="A0A0K0E8L8"/>
<dbReference type="STRING" id="6248.A0A0K0E8L8"/>
<feature type="domain" description="Homeobox" evidence="4">
    <location>
        <begin position="60"/>
        <end position="103"/>
    </location>
</feature>
<keyword evidence="2 3" id="KW-0371">Homeobox</keyword>
<keyword evidence="2 3" id="KW-0238">DNA-binding</keyword>
<protein>
    <submittedName>
        <fullName evidence="6 7">Homeobox domain-containing protein</fullName>
    </submittedName>
</protein>
<name>A0A0K0E8L8_STRER</name>
<organism evidence="6">
    <name type="scientific">Strongyloides stercoralis</name>
    <name type="common">Threadworm</name>
    <dbReference type="NCBI Taxonomy" id="6248"/>
    <lineage>
        <taxon>Eukaryota</taxon>
        <taxon>Metazoa</taxon>
        <taxon>Ecdysozoa</taxon>
        <taxon>Nematoda</taxon>
        <taxon>Chromadorea</taxon>
        <taxon>Rhabditida</taxon>
        <taxon>Tylenchina</taxon>
        <taxon>Panagrolaimomorpha</taxon>
        <taxon>Strongyloidoidea</taxon>
        <taxon>Strongyloididae</taxon>
        <taxon>Strongyloides</taxon>
    </lineage>
</organism>
<accession>A0A0K0E8L8</accession>
<dbReference type="PROSITE" id="PS50071">
    <property type="entry name" value="HOMEOBOX_2"/>
    <property type="match status" value="1"/>
</dbReference>
<dbReference type="WBParaSite" id="TCONS_00004767.p1">
    <property type="protein sequence ID" value="TCONS_00004767.p1"/>
    <property type="gene ID" value="XLOC_002754"/>
</dbReference>